<feature type="compositionally biased region" description="Acidic residues" evidence="5">
    <location>
        <begin position="331"/>
        <end position="351"/>
    </location>
</feature>
<reference evidence="8" key="1">
    <citation type="submission" date="2023-04" db="EMBL/GenBank/DDBJ databases">
        <title>Candida boidinii NBRC 10035.</title>
        <authorList>
            <person name="Ichikawa N."/>
            <person name="Sato H."/>
            <person name="Tonouchi N."/>
        </authorList>
    </citation>
    <scope>NUCLEOTIDE SEQUENCE</scope>
    <source>
        <strain evidence="8">NBRC 10035</strain>
    </source>
</reference>
<evidence type="ECO:0000313" key="8">
    <source>
        <dbReference type="EMBL" id="GME71322.1"/>
    </source>
</evidence>
<dbReference type="SMART" id="SM00271">
    <property type="entry name" value="DnaJ"/>
    <property type="match status" value="1"/>
</dbReference>
<dbReference type="PROSITE" id="PS50157">
    <property type="entry name" value="ZINC_FINGER_C2H2_2"/>
    <property type="match status" value="2"/>
</dbReference>
<dbReference type="Pfam" id="PF12171">
    <property type="entry name" value="zf-C2H2_jaz"/>
    <property type="match status" value="1"/>
</dbReference>
<feature type="region of interest" description="Disordered" evidence="5">
    <location>
        <begin position="397"/>
        <end position="655"/>
    </location>
</feature>
<dbReference type="Proteomes" id="UP001165120">
    <property type="component" value="Unassembled WGS sequence"/>
</dbReference>
<evidence type="ECO:0000313" key="9">
    <source>
        <dbReference type="Proteomes" id="UP001165120"/>
    </source>
</evidence>
<evidence type="ECO:0000256" key="2">
    <source>
        <dbReference type="ARBA" id="ARBA00022771"/>
    </source>
</evidence>
<dbReference type="SUPFAM" id="SSF46565">
    <property type="entry name" value="Chaperone J-domain"/>
    <property type="match status" value="1"/>
</dbReference>
<dbReference type="InterPro" id="IPR013087">
    <property type="entry name" value="Znf_C2H2_type"/>
</dbReference>
<dbReference type="PANTHER" id="PTHR44029:SF1">
    <property type="entry name" value="DNAJ HOMOLOG SUBFAMILY C MEMBER 21"/>
    <property type="match status" value="1"/>
</dbReference>
<dbReference type="AlphaFoldDB" id="A0A9W6T1J1"/>
<organism evidence="8 9">
    <name type="scientific">Candida boidinii</name>
    <name type="common">Yeast</name>
    <dbReference type="NCBI Taxonomy" id="5477"/>
    <lineage>
        <taxon>Eukaryota</taxon>
        <taxon>Fungi</taxon>
        <taxon>Dikarya</taxon>
        <taxon>Ascomycota</taxon>
        <taxon>Saccharomycotina</taxon>
        <taxon>Pichiomycetes</taxon>
        <taxon>Pichiales</taxon>
        <taxon>Pichiaceae</taxon>
        <taxon>Ogataea</taxon>
        <taxon>Ogataea/Candida clade</taxon>
    </lineage>
</organism>
<feature type="compositionally biased region" description="Polar residues" evidence="5">
    <location>
        <begin position="623"/>
        <end position="655"/>
    </location>
</feature>
<feature type="domain" description="C2H2-type" evidence="7">
    <location>
        <begin position="355"/>
        <end position="379"/>
    </location>
</feature>
<feature type="region of interest" description="Disordered" evidence="5">
    <location>
        <begin position="680"/>
        <end position="701"/>
    </location>
</feature>
<dbReference type="InterPro" id="IPR036869">
    <property type="entry name" value="J_dom_sf"/>
</dbReference>
<evidence type="ECO:0000259" key="6">
    <source>
        <dbReference type="PROSITE" id="PS50076"/>
    </source>
</evidence>
<comment type="caution">
    <text evidence="8">The sequence shown here is derived from an EMBL/GenBank/DDBJ whole genome shotgun (WGS) entry which is preliminary data.</text>
</comment>
<evidence type="ECO:0000256" key="1">
    <source>
        <dbReference type="ARBA" id="ARBA00022723"/>
    </source>
</evidence>
<feature type="region of interest" description="Disordered" evidence="5">
    <location>
        <begin position="320"/>
        <end position="351"/>
    </location>
</feature>
<name>A0A9W6T1J1_CANBO</name>
<evidence type="ECO:0000259" key="7">
    <source>
        <dbReference type="PROSITE" id="PS50157"/>
    </source>
</evidence>
<feature type="compositionally biased region" description="Polar residues" evidence="5">
    <location>
        <begin position="580"/>
        <end position="594"/>
    </location>
</feature>
<evidence type="ECO:0000256" key="4">
    <source>
        <dbReference type="PROSITE-ProRule" id="PRU00042"/>
    </source>
</evidence>
<evidence type="ECO:0000256" key="5">
    <source>
        <dbReference type="SAM" id="MobiDB-lite"/>
    </source>
</evidence>
<dbReference type="SMART" id="SM00451">
    <property type="entry name" value="ZnF_U1"/>
    <property type="match status" value="2"/>
</dbReference>
<dbReference type="SMART" id="SM00355">
    <property type="entry name" value="ZnF_C2H2"/>
    <property type="match status" value="2"/>
</dbReference>
<dbReference type="CDD" id="cd06257">
    <property type="entry name" value="DnaJ"/>
    <property type="match status" value="1"/>
</dbReference>
<dbReference type="Pfam" id="PF21884">
    <property type="entry name" value="ZUO1-like_ZHD"/>
    <property type="match status" value="1"/>
</dbReference>
<feature type="compositionally biased region" description="Basic residues" evidence="5">
    <location>
        <begin position="536"/>
        <end position="548"/>
    </location>
</feature>
<proteinExistence type="predicted"/>
<evidence type="ECO:0000256" key="3">
    <source>
        <dbReference type="ARBA" id="ARBA00022833"/>
    </source>
</evidence>
<feature type="compositionally biased region" description="Basic residues" evidence="5">
    <location>
        <begin position="611"/>
        <end position="622"/>
    </location>
</feature>
<keyword evidence="1" id="KW-0479">Metal-binding</keyword>
<dbReference type="PROSITE" id="PS00028">
    <property type="entry name" value="ZINC_FINGER_C2H2_1"/>
    <property type="match status" value="2"/>
</dbReference>
<feature type="compositionally biased region" description="Acidic residues" evidence="5">
    <location>
        <begin position="597"/>
        <end position="606"/>
    </location>
</feature>
<feature type="domain" description="J" evidence="6">
    <location>
        <begin position="4"/>
        <end position="70"/>
    </location>
</feature>
<keyword evidence="3" id="KW-0862">Zinc</keyword>
<feature type="compositionally biased region" description="Acidic residues" evidence="5">
    <location>
        <begin position="500"/>
        <end position="515"/>
    </location>
</feature>
<gene>
    <name evidence="8" type="ORF">Cboi02_000317000</name>
</gene>
<feature type="compositionally biased region" description="Acidic residues" evidence="5">
    <location>
        <begin position="409"/>
        <end position="490"/>
    </location>
</feature>
<keyword evidence="2 4" id="KW-0863">Zinc-finger</keyword>
<dbReference type="Gene3D" id="1.10.287.110">
    <property type="entry name" value="DnaJ domain"/>
    <property type="match status" value="1"/>
</dbReference>
<dbReference type="InterPro" id="IPR001623">
    <property type="entry name" value="DnaJ_domain"/>
</dbReference>
<dbReference type="PROSITE" id="PS50076">
    <property type="entry name" value="DNAJ_2"/>
    <property type="match status" value="1"/>
</dbReference>
<keyword evidence="9" id="KW-1185">Reference proteome</keyword>
<dbReference type="InterPro" id="IPR054076">
    <property type="entry name" value="ZUO1-like_ZHD"/>
</dbReference>
<dbReference type="InterPro" id="IPR051964">
    <property type="entry name" value="Chaperone_stress_response"/>
</dbReference>
<dbReference type="InterPro" id="IPR022755">
    <property type="entry name" value="Znf_C2H2_jaz"/>
</dbReference>
<feature type="compositionally biased region" description="Basic residues" evidence="5">
    <location>
        <begin position="689"/>
        <end position="701"/>
    </location>
</feature>
<dbReference type="Gene3D" id="3.30.160.60">
    <property type="entry name" value="Classic Zinc Finger"/>
    <property type="match status" value="1"/>
</dbReference>
<dbReference type="PROSITE" id="PS00636">
    <property type="entry name" value="DNAJ_1"/>
    <property type="match status" value="1"/>
</dbReference>
<feature type="domain" description="C2H2-type" evidence="7">
    <location>
        <begin position="659"/>
        <end position="688"/>
    </location>
</feature>
<accession>A0A9W6T1J1</accession>
<dbReference type="SUPFAM" id="SSF57667">
    <property type="entry name" value="beta-beta-alpha zinc fingers"/>
    <property type="match status" value="1"/>
</dbReference>
<dbReference type="GO" id="GO:0008270">
    <property type="term" value="F:zinc ion binding"/>
    <property type="evidence" value="ECO:0007669"/>
    <property type="project" value="UniProtKB-KW"/>
</dbReference>
<protein>
    <submittedName>
        <fullName evidence="8">Unnamed protein product</fullName>
    </submittedName>
</protein>
<sequence length="701" mass="81863">MKTDYYELLGVESSATETELKKAYRKKALIYHPDKNRDNIEEANLKFSEISIAYETLSDAQQREWYDSHKFSILMEDEDRDLDSNDINGENVSYYAGTTVDDINRYFDNNLYTKLDDSINGFYSIISVLLDKIASEEVAIGKRLNLPGFEKYKDDTQFANACDPKELMFPRFGNSKSDYGEHIRLFYKVWSNFQTLKNFAWVDEYKYFQAPDRRTRRLMERENKKIRDEARKEYNETVRKFISFIKKKDLRVNPKVIKNYEKQKLRKQQLDLKVRAESEKKERKRQREVFTEQSWQSIDPDELAEIEEELNKIYQEEKKLNKRKNKKESNGDESLDDSDEDDSDESDEESDYNIYECVICNKIFKNEKQLKEHEKSKKHIKLLKKLKWQMKKEGIELGIDNEGFVNNQGEEEVDDDGDDDDEDGFATADEEFGDDIDEDELEDEDEDEIDIDDLDDYDLEEDLSEDIDDIEDPQDLEDIDEQNDDIEIENISEKTRNLELDDEVDDDIDEDEDLIDINSNKDKNGKPNYSMNSKTNKNKNKKTNKKKTNYNINDSDSDEFNKKTKKNDKRLYELEELLGSGSNKDTDTANSPSFEISVDDEDSDDDWSMKKPAKKGKKKTKKQQSYSIPDNSVNEDSTNSTPEPPATTNNKSIGNINNEICAACGETFTSRNKLFQHVKATGHAAAPSKVKKVSKKKKNKN</sequence>
<dbReference type="InterPro" id="IPR036236">
    <property type="entry name" value="Znf_C2H2_sf"/>
</dbReference>
<dbReference type="InterPro" id="IPR003604">
    <property type="entry name" value="Matrin/U1-like-C_Znf_C2H2"/>
</dbReference>
<dbReference type="PRINTS" id="PR00625">
    <property type="entry name" value="JDOMAIN"/>
</dbReference>
<dbReference type="Pfam" id="PF00226">
    <property type="entry name" value="DnaJ"/>
    <property type="match status" value="1"/>
</dbReference>
<dbReference type="PANTHER" id="PTHR44029">
    <property type="entry name" value="DNAJ HOMOLOG SUBFAMILY C MEMBER 21"/>
    <property type="match status" value="1"/>
</dbReference>
<dbReference type="InterPro" id="IPR018253">
    <property type="entry name" value="DnaJ_domain_CS"/>
</dbReference>
<dbReference type="GO" id="GO:0003676">
    <property type="term" value="F:nucleic acid binding"/>
    <property type="evidence" value="ECO:0007669"/>
    <property type="project" value="InterPro"/>
</dbReference>
<dbReference type="GO" id="GO:0005737">
    <property type="term" value="C:cytoplasm"/>
    <property type="evidence" value="ECO:0007669"/>
    <property type="project" value="TreeGrafter"/>
</dbReference>
<dbReference type="EMBL" id="BSXN01001053">
    <property type="protein sequence ID" value="GME71322.1"/>
    <property type="molecule type" value="Genomic_DNA"/>
</dbReference>